<protein>
    <submittedName>
        <fullName evidence="8">TonB-dependent receptor</fullName>
    </submittedName>
</protein>
<name>A0ABU2ZV57_9ALTE</name>
<dbReference type="SUPFAM" id="SSF56935">
    <property type="entry name" value="Porins"/>
    <property type="match status" value="1"/>
</dbReference>
<organism evidence="8 9">
    <name type="scientific">Glaciecola petra</name>
    <dbReference type="NCBI Taxonomy" id="3075602"/>
    <lineage>
        <taxon>Bacteria</taxon>
        <taxon>Pseudomonadati</taxon>
        <taxon>Pseudomonadota</taxon>
        <taxon>Gammaproteobacteria</taxon>
        <taxon>Alteromonadales</taxon>
        <taxon>Alteromonadaceae</taxon>
        <taxon>Glaciecola</taxon>
    </lineage>
</organism>
<dbReference type="PANTHER" id="PTHR47234:SF2">
    <property type="entry name" value="TONB-DEPENDENT RECEPTOR"/>
    <property type="match status" value="1"/>
</dbReference>
<dbReference type="RefSeq" id="WP_311369811.1">
    <property type="nucleotide sequence ID" value="NZ_JAVRHX010000006.1"/>
</dbReference>
<comment type="subcellular location">
    <subcellularLocation>
        <location evidence="1 4">Cell outer membrane</location>
    </subcellularLocation>
</comment>
<evidence type="ECO:0000259" key="7">
    <source>
        <dbReference type="Pfam" id="PF07715"/>
    </source>
</evidence>
<reference evidence="8 9" key="1">
    <citation type="submission" date="2023-09" db="EMBL/GenBank/DDBJ databases">
        <authorList>
            <person name="Rey-Velasco X."/>
        </authorList>
    </citation>
    <scope>NUCLEOTIDE SEQUENCE [LARGE SCALE GENOMIC DNA]</scope>
    <source>
        <strain evidence="8 9">P117</strain>
    </source>
</reference>
<evidence type="ECO:0000256" key="4">
    <source>
        <dbReference type="RuleBase" id="RU003357"/>
    </source>
</evidence>
<accession>A0ABU2ZV57</accession>
<keyword evidence="8" id="KW-0675">Receptor</keyword>
<proteinExistence type="inferred from homology"/>
<dbReference type="Proteomes" id="UP001253545">
    <property type="component" value="Unassembled WGS sequence"/>
</dbReference>
<dbReference type="InterPro" id="IPR037066">
    <property type="entry name" value="Plug_dom_sf"/>
</dbReference>
<feature type="domain" description="TonB-dependent receptor plug" evidence="7">
    <location>
        <begin position="64"/>
        <end position="181"/>
    </location>
</feature>
<evidence type="ECO:0000256" key="5">
    <source>
        <dbReference type="SAM" id="SignalP"/>
    </source>
</evidence>
<evidence type="ECO:0000256" key="1">
    <source>
        <dbReference type="ARBA" id="ARBA00004442"/>
    </source>
</evidence>
<evidence type="ECO:0000256" key="3">
    <source>
        <dbReference type="ARBA" id="ARBA00023237"/>
    </source>
</evidence>
<dbReference type="InterPro" id="IPR036942">
    <property type="entry name" value="Beta-barrel_TonB_sf"/>
</dbReference>
<dbReference type="Gene3D" id="2.170.130.10">
    <property type="entry name" value="TonB-dependent receptor, plug domain"/>
    <property type="match status" value="1"/>
</dbReference>
<dbReference type="InterPro" id="IPR000531">
    <property type="entry name" value="Beta-barrel_TonB"/>
</dbReference>
<comment type="similarity">
    <text evidence="4">Belongs to the TonB-dependent receptor family.</text>
</comment>
<evidence type="ECO:0000313" key="8">
    <source>
        <dbReference type="EMBL" id="MDT0596285.1"/>
    </source>
</evidence>
<keyword evidence="2 4" id="KW-0472">Membrane</keyword>
<dbReference type="Pfam" id="PF00593">
    <property type="entry name" value="TonB_dep_Rec_b-barrel"/>
    <property type="match status" value="1"/>
</dbReference>
<comment type="caution">
    <text evidence="8">The sequence shown here is derived from an EMBL/GenBank/DDBJ whole genome shotgun (WGS) entry which is preliminary data.</text>
</comment>
<evidence type="ECO:0000259" key="6">
    <source>
        <dbReference type="Pfam" id="PF00593"/>
    </source>
</evidence>
<keyword evidence="5" id="KW-0732">Signal</keyword>
<sequence length="1068" mass="116601">MITKNDSKLHKLSLGVMLALGLAASPSLFAQEEDDLLEESEEEVKEVVERVTVTGSRIRRQEFSTASPIQVLDGDISRELGLFDTAELLQTTSQVSGLQIDSTFSGFVLDNGPGASTIGFRGLGAGRTLVLVNGRRIAPAGAGGAPVSPDLNLIPTVLIERVENLFDGASTTYGSDAIAGVSNAILRTDVDGFEFQGFYSNPESDGAEQTVLSGMYGTSGDDYRFQIAFEYNETRGQSFSENRFVSDCDEIIQEDRAGNIYSEYRGIGPSASPATNCDLFPLSNRIQHENFFGSLYWTPGSSNIGVPNLTETTTSLGNVPFIFGTVAADSNGDGIDDIGLYDGNGDGLLDVNFQDELYGLSISDYVNSSDWTRPLQRFSVYIDGDYLFNDDNDTRFFYEGLYASRDSDGFSAGAQIFQWVGIDNPYNPCGTDPINSVNCYAATGLDRFFGDTPSRMRPIISIRGDRDIEQADVYQYRMVAGLEGNIGALADFGQGNWFYEASVSYSASKGTNSTNGLNEERLIFSLENSVRMADGSISCGEGCVPINLFADSIYQVGGGTFATQAESDYLFLERSIETEVKQTLLSGFIGGDLLTLPWNEEIVPLIVGFEYRKDEIITDANDVAAEGLLWGFFSDRGADGDRDLKEFYFETEFPLLRGLEYAEELTVTAAGRSTNETFYDTETVWSLKGVYRPTEWLTVRGTRGTSYRAPDLGNRFLNGTSGFNTVVDPCVVPADARESDITAGPNAPETYVPEDDNREARVFTACAANGVDATSLGLRTADSPSVGAASSTEIITSGTEDLRPETSVSQTWGVIFEQPWSEEFELTMSFTNYEIAINDAVATLSPGAILTLCYNNEDAPNGDSALCNLAPRDSDGFLTDISRTPVNFDRQTSRGTDYNIFYNQAFVVGDNELDVTLDVLATKLKSQTSESFQTFDDNIGEPAFPEWRGSARLGLAYQDFRFNWVTFYIGAGEADNLGDYNENNIACDGLTGISCRPVSYTGSYVRHNMSVSYAWDNMNINVGMSNVFDRQPNKVGTRGNVFNVRNIPLGVGYDLTGREVFVNFGVSF</sequence>
<dbReference type="InterPro" id="IPR012910">
    <property type="entry name" value="Plug_dom"/>
</dbReference>
<feature type="domain" description="TonB-dependent receptor-like beta-barrel" evidence="6">
    <location>
        <begin position="493"/>
        <end position="1027"/>
    </location>
</feature>
<dbReference type="Gene3D" id="2.40.170.20">
    <property type="entry name" value="TonB-dependent receptor, beta-barrel domain"/>
    <property type="match status" value="1"/>
</dbReference>
<feature type="signal peptide" evidence="5">
    <location>
        <begin position="1"/>
        <end position="30"/>
    </location>
</feature>
<evidence type="ECO:0000313" key="9">
    <source>
        <dbReference type="Proteomes" id="UP001253545"/>
    </source>
</evidence>
<dbReference type="PANTHER" id="PTHR47234">
    <property type="match status" value="1"/>
</dbReference>
<keyword evidence="3" id="KW-0998">Cell outer membrane</keyword>
<evidence type="ECO:0000256" key="2">
    <source>
        <dbReference type="ARBA" id="ARBA00023136"/>
    </source>
</evidence>
<keyword evidence="9" id="KW-1185">Reference proteome</keyword>
<dbReference type="EMBL" id="JAVRHX010000006">
    <property type="protein sequence ID" value="MDT0596285.1"/>
    <property type="molecule type" value="Genomic_DNA"/>
</dbReference>
<dbReference type="Pfam" id="PF07715">
    <property type="entry name" value="Plug"/>
    <property type="match status" value="1"/>
</dbReference>
<keyword evidence="4" id="KW-0798">TonB box</keyword>
<gene>
    <name evidence="8" type="ORF">RM552_15630</name>
</gene>
<feature type="chain" id="PRO_5045607387" evidence="5">
    <location>
        <begin position="31"/>
        <end position="1068"/>
    </location>
</feature>